<reference evidence="2" key="1">
    <citation type="journal article" date="2005" name="Nature">
        <title>The map-based sequence of the rice genome.</title>
        <authorList>
            <consortium name="International rice genome sequencing project (IRGSP)"/>
            <person name="Matsumoto T."/>
            <person name="Wu J."/>
            <person name="Kanamori H."/>
            <person name="Katayose Y."/>
            <person name="Fujisawa M."/>
            <person name="Namiki N."/>
            <person name="Mizuno H."/>
            <person name="Yamamoto K."/>
            <person name="Antonio B.A."/>
            <person name="Baba T."/>
            <person name="Sakata K."/>
            <person name="Nagamura Y."/>
            <person name="Aoki H."/>
            <person name="Arikawa K."/>
            <person name="Arita K."/>
            <person name="Bito T."/>
            <person name="Chiden Y."/>
            <person name="Fujitsuka N."/>
            <person name="Fukunaka R."/>
            <person name="Hamada M."/>
            <person name="Harada C."/>
            <person name="Hayashi A."/>
            <person name="Hijishita S."/>
            <person name="Honda M."/>
            <person name="Hosokawa S."/>
            <person name="Ichikawa Y."/>
            <person name="Idonuma A."/>
            <person name="Iijima M."/>
            <person name="Ikeda M."/>
            <person name="Ikeno M."/>
            <person name="Ito K."/>
            <person name="Ito S."/>
            <person name="Ito T."/>
            <person name="Ito Y."/>
            <person name="Ito Y."/>
            <person name="Iwabuchi A."/>
            <person name="Kamiya K."/>
            <person name="Karasawa W."/>
            <person name="Kurita K."/>
            <person name="Katagiri S."/>
            <person name="Kikuta A."/>
            <person name="Kobayashi H."/>
            <person name="Kobayashi N."/>
            <person name="Machita K."/>
            <person name="Maehara T."/>
            <person name="Masukawa M."/>
            <person name="Mizubayashi T."/>
            <person name="Mukai Y."/>
            <person name="Nagasaki H."/>
            <person name="Nagata Y."/>
            <person name="Naito S."/>
            <person name="Nakashima M."/>
            <person name="Nakama Y."/>
            <person name="Nakamichi Y."/>
            <person name="Nakamura M."/>
            <person name="Meguro A."/>
            <person name="Negishi M."/>
            <person name="Ohta I."/>
            <person name="Ohta T."/>
            <person name="Okamoto M."/>
            <person name="Ono N."/>
            <person name="Saji S."/>
            <person name="Sakaguchi M."/>
            <person name="Sakai K."/>
            <person name="Shibata M."/>
            <person name="Shimokawa T."/>
            <person name="Song J."/>
            <person name="Takazaki Y."/>
            <person name="Terasawa K."/>
            <person name="Tsugane M."/>
            <person name="Tsuji K."/>
            <person name="Ueda S."/>
            <person name="Waki K."/>
            <person name="Yamagata H."/>
            <person name="Yamamoto M."/>
            <person name="Yamamoto S."/>
            <person name="Yamane H."/>
            <person name="Yoshiki S."/>
            <person name="Yoshihara R."/>
            <person name="Yukawa K."/>
            <person name="Zhong H."/>
            <person name="Yano M."/>
            <person name="Yuan Q."/>
            <person name="Ouyang S."/>
            <person name="Liu J."/>
            <person name="Jones K.M."/>
            <person name="Gansberger K."/>
            <person name="Moffat K."/>
            <person name="Hill J."/>
            <person name="Bera J."/>
            <person name="Fadrosh D."/>
            <person name="Jin S."/>
            <person name="Johri S."/>
            <person name="Kim M."/>
            <person name="Overton L."/>
            <person name="Reardon M."/>
            <person name="Tsitrin T."/>
            <person name="Vuong H."/>
            <person name="Weaver B."/>
            <person name="Ciecko A."/>
            <person name="Tallon L."/>
            <person name="Jackson J."/>
            <person name="Pai G."/>
            <person name="Aken S.V."/>
            <person name="Utterback T."/>
            <person name="Reidmuller S."/>
            <person name="Feldblyum T."/>
            <person name="Hsiao J."/>
            <person name="Zismann V."/>
            <person name="Iobst S."/>
            <person name="de Vazeille A.R."/>
            <person name="Buell C.R."/>
            <person name="Ying K."/>
            <person name="Li Y."/>
            <person name="Lu T."/>
            <person name="Huang Y."/>
            <person name="Zhao Q."/>
            <person name="Feng Q."/>
            <person name="Zhang L."/>
            <person name="Zhu J."/>
            <person name="Weng Q."/>
            <person name="Mu J."/>
            <person name="Lu Y."/>
            <person name="Fan D."/>
            <person name="Liu Y."/>
            <person name="Guan J."/>
            <person name="Zhang Y."/>
            <person name="Yu S."/>
            <person name="Liu X."/>
            <person name="Zhang Y."/>
            <person name="Hong G."/>
            <person name="Han B."/>
            <person name="Choisne N."/>
            <person name="Demange N."/>
            <person name="Orjeda G."/>
            <person name="Samain S."/>
            <person name="Cattolico L."/>
            <person name="Pelletier E."/>
            <person name="Couloux A."/>
            <person name="Segurens B."/>
            <person name="Wincker P."/>
            <person name="D'Hont A."/>
            <person name="Scarpelli C."/>
            <person name="Weissenbach J."/>
            <person name="Salanoubat M."/>
            <person name="Quetier F."/>
            <person name="Yu Y."/>
            <person name="Kim H.R."/>
            <person name="Rambo T."/>
            <person name="Currie J."/>
            <person name="Collura K."/>
            <person name="Luo M."/>
            <person name="Yang T."/>
            <person name="Ammiraju J.S.S."/>
            <person name="Engler F."/>
            <person name="Soderlund C."/>
            <person name="Wing R.A."/>
            <person name="Palmer L.E."/>
            <person name="de la Bastide M."/>
            <person name="Spiegel L."/>
            <person name="Nascimento L."/>
            <person name="Zutavern T."/>
            <person name="O'Shaughnessy A."/>
            <person name="Dike S."/>
            <person name="Dedhia N."/>
            <person name="Preston R."/>
            <person name="Balija V."/>
            <person name="McCombie W.R."/>
            <person name="Chow T."/>
            <person name="Chen H."/>
            <person name="Chung M."/>
            <person name="Chen C."/>
            <person name="Shaw J."/>
            <person name="Wu H."/>
            <person name="Hsiao K."/>
            <person name="Chao Y."/>
            <person name="Chu M."/>
            <person name="Cheng C."/>
            <person name="Hour A."/>
            <person name="Lee P."/>
            <person name="Lin S."/>
            <person name="Lin Y."/>
            <person name="Liou J."/>
            <person name="Liu S."/>
            <person name="Hsing Y."/>
            <person name="Raghuvanshi S."/>
            <person name="Mohanty A."/>
            <person name="Bharti A.K."/>
            <person name="Gaur A."/>
            <person name="Gupta V."/>
            <person name="Kumar D."/>
            <person name="Ravi V."/>
            <person name="Vij S."/>
            <person name="Kapur A."/>
            <person name="Khurana P."/>
            <person name="Khurana P."/>
            <person name="Khurana J.P."/>
            <person name="Tyagi A.K."/>
            <person name="Gaikwad K."/>
            <person name="Singh A."/>
            <person name="Dalal V."/>
            <person name="Srivastava S."/>
            <person name="Dixit A."/>
            <person name="Pal A.K."/>
            <person name="Ghazi I.A."/>
            <person name="Yadav M."/>
            <person name="Pandit A."/>
            <person name="Bhargava A."/>
            <person name="Sureshbabu K."/>
            <person name="Batra K."/>
            <person name="Sharma T.R."/>
            <person name="Mohapatra T."/>
            <person name="Singh N.K."/>
            <person name="Messing J."/>
            <person name="Nelson A.B."/>
            <person name="Fuks G."/>
            <person name="Kavchok S."/>
            <person name="Keizer G."/>
            <person name="Linton E."/>
            <person name="Llaca V."/>
            <person name="Song R."/>
            <person name="Tanyolac B."/>
            <person name="Young S."/>
            <person name="Ho-Il K."/>
            <person name="Hahn J.H."/>
            <person name="Sangsakoo G."/>
            <person name="Vanavichit A."/>
            <person name="de Mattos Luiz.A.T."/>
            <person name="Zimmer P.D."/>
            <person name="Malone G."/>
            <person name="Dellagostin O."/>
            <person name="de Oliveira A.C."/>
            <person name="Bevan M."/>
            <person name="Bancroft I."/>
            <person name="Minx P."/>
            <person name="Cordum H."/>
            <person name="Wilson R."/>
            <person name="Cheng Z."/>
            <person name="Jin W."/>
            <person name="Jiang J."/>
            <person name="Leong S.A."/>
            <person name="Iwama H."/>
            <person name="Gojobori T."/>
            <person name="Itoh T."/>
            <person name="Niimura Y."/>
            <person name="Fujii Y."/>
            <person name="Habara T."/>
            <person name="Sakai H."/>
            <person name="Sato Y."/>
            <person name="Wilson G."/>
            <person name="Kumar K."/>
            <person name="McCouch S."/>
            <person name="Juretic N."/>
            <person name="Hoen D."/>
            <person name="Wright S."/>
            <person name="Bruskiewich R."/>
            <person name="Bureau T."/>
            <person name="Miyao A."/>
            <person name="Hirochika H."/>
            <person name="Nishikawa T."/>
            <person name="Kadowaki K."/>
            <person name="Sugiura M."/>
            <person name="Burr B."/>
            <person name="Sasaki T."/>
        </authorList>
    </citation>
    <scope>NUCLEOTIDE SEQUENCE [LARGE SCALE GENOMIC DNA]</scope>
    <source>
        <strain evidence="2">cv. Nipponbare</strain>
    </source>
</reference>
<protein>
    <submittedName>
        <fullName evidence="1">Os06g0726000 protein</fullName>
    </submittedName>
</protein>
<name>Q5Z7Q7_ORYSJ</name>
<evidence type="ECO:0000313" key="1">
    <source>
        <dbReference type="EMBL" id="BAS99594.1"/>
    </source>
</evidence>
<sequence>MEVASATSKPPKNDDFDLNDLSLEAIQAAQEEEEAKYLKNLDISRYLLRTAVGASALLSCCNNGTFVEAHNRAYAQRKLAALDRGSSVASRLSGLSEKTN</sequence>
<reference evidence="1 2" key="2">
    <citation type="journal article" date="2013" name="Plant Cell Physiol.">
        <title>Rice Annotation Project Database (RAP-DB): an integrative and interactive database for rice genomics.</title>
        <authorList>
            <person name="Sakai H."/>
            <person name="Lee S.S."/>
            <person name="Tanaka T."/>
            <person name="Numa H."/>
            <person name="Kim J."/>
            <person name="Kawahara Y."/>
            <person name="Wakimoto H."/>
            <person name="Yang C.C."/>
            <person name="Iwamoto M."/>
            <person name="Abe T."/>
            <person name="Yamada Y."/>
            <person name="Muto A."/>
            <person name="Inokuchi H."/>
            <person name="Ikemura T."/>
            <person name="Matsumoto T."/>
            <person name="Sasaki T."/>
            <person name="Itoh T."/>
        </authorList>
    </citation>
    <scope>NUCLEOTIDE SEQUENCE [LARGE SCALE GENOMIC DNA]</scope>
    <source>
        <strain evidence="2">cv. Nipponbare</strain>
    </source>
</reference>
<reference evidence="1 2" key="3">
    <citation type="journal article" date="2013" name="Rice">
        <title>Improvement of the Oryza sativa Nipponbare reference genome using next generation sequence and optical map data.</title>
        <authorList>
            <person name="Kawahara Y."/>
            <person name="de la Bastide M."/>
            <person name="Hamilton J.P."/>
            <person name="Kanamori H."/>
            <person name="McCombie W.R."/>
            <person name="Ouyang S."/>
            <person name="Schwartz D.C."/>
            <person name="Tanaka T."/>
            <person name="Wu J."/>
            <person name="Zhou S."/>
            <person name="Childs K.L."/>
            <person name="Davidson R.M."/>
            <person name="Lin H."/>
            <person name="Quesada-Ocampo L."/>
            <person name="Vaillancourt B."/>
            <person name="Sakai H."/>
            <person name="Lee S.S."/>
            <person name="Kim J."/>
            <person name="Numa H."/>
            <person name="Itoh T."/>
            <person name="Buell C.R."/>
            <person name="Matsumoto T."/>
        </authorList>
    </citation>
    <scope>NUCLEOTIDE SEQUENCE [LARGE SCALE GENOMIC DNA]</scope>
    <source>
        <strain evidence="2">cv. Nipponbare</strain>
    </source>
</reference>
<dbReference type="Proteomes" id="UP000059680">
    <property type="component" value="Chromosome 6"/>
</dbReference>
<gene>
    <name evidence="1" type="ordered locus">Os06g0726000</name>
    <name evidence="1" type="ORF">OSNPB_060726000</name>
</gene>
<dbReference type="AlphaFoldDB" id="Q5Z7Q7"/>
<dbReference type="PaxDb" id="39947-Q5Z7Q7"/>
<proteinExistence type="predicted"/>
<accession>Q5Z7Q7</accession>
<dbReference type="EMBL" id="AP014962">
    <property type="protein sequence ID" value="BAS99594.1"/>
    <property type="molecule type" value="Genomic_DNA"/>
</dbReference>
<keyword evidence="2" id="KW-1185">Reference proteome</keyword>
<evidence type="ECO:0000313" key="2">
    <source>
        <dbReference type="Proteomes" id="UP000059680"/>
    </source>
</evidence>
<dbReference type="InParanoid" id="Q5Z7Q7"/>
<organism evidence="1 2">
    <name type="scientific">Oryza sativa subsp. japonica</name>
    <name type="common">Rice</name>
    <dbReference type="NCBI Taxonomy" id="39947"/>
    <lineage>
        <taxon>Eukaryota</taxon>
        <taxon>Viridiplantae</taxon>
        <taxon>Streptophyta</taxon>
        <taxon>Embryophyta</taxon>
        <taxon>Tracheophyta</taxon>
        <taxon>Spermatophyta</taxon>
        <taxon>Magnoliopsida</taxon>
        <taxon>Liliopsida</taxon>
        <taxon>Poales</taxon>
        <taxon>Poaceae</taxon>
        <taxon>BOP clade</taxon>
        <taxon>Oryzoideae</taxon>
        <taxon>Oryzeae</taxon>
        <taxon>Oryzinae</taxon>
        <taxon>Oryza</taxon>
        <taxon>Oryza sativa</taxon>
    </lineage>
</organism>